<keyword evidence="3" id="KW-1185">Reference proteome</keyword>
<feature type="transmembrane region" description="Helical" evidence="1">
    <location>
        <begin position="7"/>
        <end position="26"/>
    </location>
</feature>
<dbReference type="KEGG" id="pglu:A3958_08990"/>
<proteinExistence type="predicted"/>
<reference evidence="2" key="1">
    <citation type="journal article" date="2016" name="Genome Announc.">
        <title>Draft genomes of two strains of Paenibacillus glucanolyticus with capability to degrade lignocellulose.</title>
        <authorList>
            <person name="Mathews S.L."/>
            <person name="Pawlak J."/>
            <person name="Grunden A.M."/>
        </authorList>
    </citation>
    <scope>NUCLEOTIDE SEQUENCE [LARGE SCALE GENOMIC DNA]</scope>
    <source>
        <strain evidence="2">SLM1</strain>
    </source>
</reference>
<evidence type="ECO:0000313" key="2">
    <source>
        <dbReference type="EMBL" id="KZS46141.1"/>
    </source>
</evidence>
<comment type="caution">
    <text evidence="2">The sequence shown here is derived from an EMBL/GenBank/DDBJ whole genome shotgun (WGS) entry which is preliminary data.</text>
</comment>
<sequence>MRRKKLVISLTIIFVIAYVLFGVWIANDTKVVLEKAMSGAADYPEYMNQTTYQKINPIERGVGKENFTYDKELHRIGFVFPLHFFFVSKVYVTQQYENDSLGLKEPVNLKLKLKSGRWYATNAHIKP</sequence>
<keyword evidence="1" id="KW-0812">Transmembrane</keyword>
<dbReference type="AlphaFoldDB" id="A0A163IT31"/>
<evidence type="ECO:0000313" key="3">
    <source>
        <dbReference type="Proteomes" id="UP000076796"/>
    </source>
</evidence>
<gene>
    <name evidence="2" type="ORF">AWU65_09495</name>
</gene>
<accession>A0A163IT31</accession>
<dbReference type="RefSeq" id="WP_036640448.1">
    <property type="nucleotide sequence ID" value="NZ_CBCSBX010000007.1"/>
</dbReference>
<name>A0A163IT31_9BACL</name>
<evidence type="ECO:0000256" key="1">
    <source>
        <dbReference type="SAM" id="Phobius"/>
    </source>
</evidence>
<keyword evidence="1" id="KW-0472">Membrane</keyword>
<keyword evidence="1" id="KW-1133">Transmembrane helix</keyword>
<organism evidence="2 3">
    <name type="scientific">Paenibacillus glucanolyticus</name>
    <dbReference type="NCBI Taxonomy" id="59843"/>
    <lineage>
        <taxon>Bacteria</taxon>
        <taxon>Bacillati</taxon>
        <taxon>Bacillota</taxon>
        <taxon>Bacilli</taxon>
        <taxon>Bacillales</taxon>
        <taxon>Paenibacillaceae</taxon>
        <taxon>Paenibacillus</taxon>
    </lineage>
</organism>
<dbReference type="Proteomes" id="UP000076796">
    <property type="component" value="Unassembled WGS sequence"/>
</dbReference>
<dbReference type="GeneID" id="97552454"/>
<dbReference type="EMBL" id="LWMH01000001">
    <property type="protein sequence ID" value="KZS46141.1"/>
    <property type="molecule type" value="Genomic_DNA"/>
</dbReference>
<dbReference type="OrthoDB" id="2620474at2"/>
<protein>
    <submittedName>
        <fullName evidence="2">Uncharacterized protein</fullName>
    </submittedName>
</protein>